<dbReference type="InterPro" id="IPR028994">
    <property type="entry name" value="Integrin_alpha_N"/>
</dbReference>
<evidence type="ECO:0000256" key="6">
    <source>
        <dbReference type="ARBA" id="ARBA00023136"/>
    </source>
</evidence>
<gene>
    <name evidence="7" type="ORF">G7078_02815</name>
</gene>
<dbReference type="AlphaFoldDB" id="A0A6G7ZLG8"/>
<evidence type="ECO:0000256" key="5">
    <source>
        <dbReference type="ARBA" id="ARBA00023026"/>
    </source>
</evidence>
<evidence type="ECO:0000256" key="3">
    <source>
        <dbReference type="ARBA" id="ARBA00022729"/>
    </source>
</evidence>
<dbReference type="PRINTS" id="PR00313">
    <property type="entry name" value="CABNDNGRPT"/>
</dbReference>
<keyword evidence="4" id="KW-0677">Repeat</keyword>
<dbReference type="GO" id="GO:0090729">
    <property type="term" value="F:toxin activity"/>
    <property type="evidence" value="ECO:0007669"/>
    <property type="project" value="UniProtKB-KW"/>
</dbReference>
<evidence type="ECO:0000256" key="4">
    <source>
        <dbReference type="ARBA" id="ARBA00022737"/>
    </source>
</evidence>
<evidence type="ECO:0000256" key="2">
    <source>
        <dbReference type="ARBA" id="ARBA00022656"/>
    </source>
</evidence>
<dbReference type="SUPFAM" id="SSF50960">
    <property type="entry name" value="TolB, C-terminal domain"/>
    <property type="match status" value="1"/>
</dbReference>
<keyword evidence="5" id="KW-0843">Virulence</keyword>
<keyword evidence="2" id="KW-0800">Toxin</keyword>
<organism evidence="7 8">
    <name type="scientific">Sphingomonas sinipercae</name>
    <dbReference type="NCBI Taxonomy" id="2714944"/>
    <lineage>
        <taxon>Bacteria</taxon>
        <taxon>Pseudomonadati</taxon>
        <taxon>Pseudomonadota</taxon>
        <taxon>Alphaproteobacteria</taxon>
        <taxon>Sphingomonadales</taxon>
        <taxon>Sphingomonadaceae</taxon>
        <taxon>Sphingomonas</taxon>
    </lineage>
</organism>
<dbReference type="GO" id="GO:0016020">
    <property type="term" value="C:membrane"/>
    <property type="evidence" value="ECO:0007669"/>
    <property type="project" value="UniProtKB-SubCell"/>
</dbReference>
<dbReference type="SUPFAM" id="SSF69318">
    <property type="entry name" value="Integrin alpha N-terminal domain"/>
    <property type="match status" value="2"/>
</dbReference>
<dbReference type="Gene3D" id="2.130.10.130">
    <property type="entry name" value="Integrin alpha, N-terminal"/>
    <property type="match status" value="1"/>
</dbReference>
<accession>A0A6G7ZLG8</accession>
<dbReference type="PROSITE" id="PS00330">
    <property type="entry name" value="HEMOLYSIN_CALCIUM"/>
    <property type="match status" value="6"/>
</dbReference>
<dbReference type="Proteomes" id="UP000502502">
    <property type="component" value="Chromosome"/>
</dbReference>
<proteinExistence type="predicted"/>
<keyword evidence="6" id="KW-0472">Membrane</keyword>
<dbReference type="PANTHER" id="PTHR46580:SF2">
    <property type="entry name" value="MAM DOMAIN-CONTAINING PROTEIN"/>
    <property type="match status" value="1"/>
</dbReference>
<evidence type="ECO:0008006" key="9">
    <source>
        <dbReference type="Google" id="ProtNLM"/>
    </source>
</evidence>
<sequence length="1018" mass="105424">MSLPPALQDSSGLRRLEGVEMPGNLIATHGNENWVLSPDGAFIYVAGNDGYLTVYDAHSGQSVYAVDLGTDLGAISLSPDGTRLAVVEDVPDNTQQYQDWTANTAIASFYVVDLSTFSADKHTYQRSGTGYTFADVTWTDNDTLQLSQNILPGYSGWAPLATVELSSGVMTEHSSYYSGLGTSASLLTIPGSDTVLLGQLGLSSAEYFLIGPDGTSIRSNGVYANNVYGYAGGIEAASGTTVNDRIIIVTGGGAHLYDGTMTYIGNLASLYPNLGSAAGVTFSEEGQRLFFLDATNKALVVIDAYNLSLVATVPLTGVDFQSLQWGEEIVVAPDGKGVYFNTQTGISYVAVDLPGLGTNGADQLSGTAGNDIIDGRDGADLLYGLAGNDWLIGGSGDDRLEGGDGFDVAAYETATSAVTVDLRIAGPQATGGADSDTLVGIEGLSGSVFNDTLIGNAAANLLLGYDGNDILYGLDGDDDLYGEKGDDQLFGGAGVDWLFGEAGADWLDGGTGADRLEGGDGNDTYVIDDAGDIIIETATGGYDTMRVINLSTTIASGVEALIIQSGAVNATGNLAANNLTGSDEANVLSGLGGNDTLNGLGGNDTLIGGAGADTLTGGAGADTFRGTAAELNGDMITDFTAEDRIVISDANANANFTFSVSGGIVTYSGGSFSLGSGFSGNLFATTVQGGGIELRAVETKLTSYGLTDFNGDGIADVLWRSNTGVITTWLGQADGTFFDNSANTGQAIPLDWNIVGTGDYNGDGLGDLMWRSDAGVMTQWLGQLDGTFRDNFAKTGQVIPLDWNVIGTGDFNGDGLGDLIWRSDAGVITEWLGNLDGSFRDNFAGTGQHIPLNWTIDGMGDFNGDGLEDLIWRSDAGVITEWLGQNDGSFKDNFAGTGQTIPTNWQIVGVGDFNADGYADILWQSTAGTLTNWLGNPDGSFTDNFVNTGQVIPQGWELVGVGDLNGDGRDDILWRTGPDSVETWFGQDNGGFTGGSSGTLAAAHAASAGTNGDLFYLG</sequence>
<keyword evidence="3" id="KW-0732">Signal</keyword>
<dbReference type="EMBL" id="CP049871">
    <property type="protein sequence ID" value="QIL01821.1"/>
    <property type="molecule type" value="Genomic_DNA"/>
</dbReference>
<dbReference type="Pfam" id="PF13517">
    <property type="entry name" value="FG-GAP_3"/>
    <property type="match status" value="2"/>
</dbReference>
<dbReference type="PRINTS" id="PR01488">
    <property type="entry name" value="RTXTOXINA"/>
</dbReference>
<dbReference type="InterPro" id="IPR011049">
    <property type="entry name" value="Serralysin-like_metalloprot_C"/>
</dbReference>
<dbReference type="InterPro" id="IPR013517">
    <property type="entry name" value="FG-GAP"/>
</dbReference>
<dbReference type="InterPro" id="IPR015943">
    <property type="entry name" value="WD40/YVTN_repeat-like_dom_sf"/>
</dbReference>
<keyword evidence="8" id="KW-1185">Reference proteome</keyword>
<evidence type="ECO:0000313" key="7">
    <source>
        <dbReference type="EMBL" id="QIL01821.1"/>
    </source>
</evidence>
<dbReference type="GO" id="GO:0005509">
    <property type="term" value="F:calcium ion binding"/>
    <property type="evidence" value="ECO:0007669"/>
    <property type="project" value="InterPro"/>
</dbReference>
<dbReference type="InterPro" id="IPR003995">
    <property type="entry name" value="RTX_toxin_determinant-A"/>
</dbReference>
<dbReference type="SUPFAM" id="SSF51120">
    <property type="entry name" value="beta-Roll"/>
    <property type="match status" value="3"/>
</dbReference>
<protein>
    <recommendedName>
        <fullName evidence="9">Ca2+-binding RTX toxin-like protein</fullName>
    </recommendedName>
</protein>
<dbReference type="GO" id="GO:0005576">
    <property type="term" value="C:extracellular region"/>
    <property type="evidence" value="ECO:0007669"/>
    <property type="project" value="InterPro"/>
</dbReference>
<dbReference type="InterPro" id="IPR018511">
    <property type="entry name" value="Hemolysin-typ_Ca-bd_CS"/>
</dbReference>
<dbReference type="Pfam" id="PF00353">
    <property type="entry name" value="HemolysinCabind"/>
    <property type="match status" value="4"/>
</dbReference>
<dbReference type="Gene3D" id="2.150.10.10">
    <property type="entry name" value="Serralysin-like metalloprotease, C-terminal"/>
    <property type="match status" value="3"/>
</dbReference>
<comment type="subcellular location">
    <subcellularLocation>
        <location evidence="1">Membrane</location>
    </subcellularLocation>
</comment>
<dbReference type="KEGG" id="ssin:G7078_02815"/>
<dbReference type="Gene3D" id="2.130.10.10">
    <property type="entry name" value="YVTN repeat-like/Quinoprotein amine dehydrogenase"/>
    <property type="match status" value="1"/>
</dbReference>
<dbReference type="PANTHER" id="PTHR46580">
    <property type="entry name" value="SENSOR KINASE-RELATED"/>
    <property type="match status" value="1"/>
</dbReference>
<evidence type="ECO:0000313" key="8">
    <source>
        <dbReference type="Proteomes" id="UP000502502"/>
    </source>
</evidence>
<dbReference type="InterPro" id="IPR001343">
    <property type="entry name" value="Hemolysn_Ca-bd"/>
</dbReference>
<name>A0A6G7ZLG8_9SPHN</name>
<reference evidence="7 8" key="1">
    <citation type="submission" date="2020-03" db="EMBL/GenBank/DDBJ databases">
        <title>Sphingomonas sp. nov., isolated from fish.</title>
        <authorList>
            <person name="Hyun D.-W."/>
            <person name="Bae J.-W."/>
        </authorList>
    </citation>
    <scope>NUCLEOTIDE SEQUENCE [LARGE SCALE GENOMIC DNA]</scope>
    <source>
        <strain evidence="7 8">HDW15C</strain>
    </source>
</reference>
<evidence type="ECO:0000256" key="1">
    <source>
        <dbReference type="ARBA" id="ARBA00004370"/>
    </source>
</evidence>